<feature type="region of interest" description="Disordered" evidence="3">
    <location>
        <begin position="1508"/>
        <end position="1546"/>
    </location>
</feature>
<feature type="coiled-coil region" evidence="2">
    <location>
        <begin position="372"/>
        <end position="451"/>
    </location>
</feature>
<keyword evidence="1" id="KW-0064">Aspartyl protease</keyword>
<keyword evidence="1" id="KW-0378">Hydrolase</keyword>
<dbReference type="Pfam" id="PF07727">
    <property type="entry name" value="RVT_2"/>
    <property type="match status" value="2"/>
</dbReference>
<feature type="compositionally biased region" description="Basic and acidic residues" evidence="3">
    <location>
        <begin position="888"/>
        <end position="900"/>
    </location>
</feature>
<dbReference type="SUPFAM" id="SSF56672">
    <property type="entry name" value="DNA/RNA polymerases"/>
    <property type="match status" value="1"/>
</dbReference>
<feature type="domain" description="Integrase catalytic" evidence="4">
    <location>
        <begin position="711"/>
        <end position="806"/>
    </location>
</feature>
<protein>
    <recommendedName>
        <fullName evidence="4">Integrase catalytic domain-containing protein</fullName>
    </recommendedName>
</protein>
<name>A0A2Z6MKI3_TRISU</name>
<dbReference type="InterPro" id="IPR036397">
    <property type="entry name" value="RNaseH_sf"/>
</dbReference>
<dbReference type="CDD" id="cd09272">
    <property type="entry name" value="RNase_HI_RT_Ty1"/>
    <property type="match status" value="1"/>
</dbReference>
<feature type="compositionally biased region" description="Acidic residues" evidence="3">
    <location>
        <begin position="1529"/>
        <end position="1540"/>
    </location>
</feature>
<keyword evidence="2" id="KW-0175">Coiled coil</keyword>
<dbReference type="GO" id="GO:0003676">
    <property type="term" value="F:nucleic acid binding"/>
    <property type="evidence" value="ECO:0007669"/>
    <property type="project" value="InterPro"/>
</dbReference>
<organism evidence="5 6">
    <name type="scientific">Trifolium subterraneum</name>
    <name type="common">Subterranean clover</name>
    <dbReference type="NCBI Taxonomy" id="3900"/>
    <lineage>
        <taxon>Eukaryota</taxon>
        <taxon>Viridiplantae</taxon>
        <taxon>Streptophyta</taxon>
        <taxon>Embryophyta</taxon>
        <taxon>Tracheophyta</taxon>
        <taxon>Spermatophyta</taxon>
        <taxon>Magnoliopsida</taxon>
        <taxon>eudicotyledons</taxon>
        <taxon>Gunneridae</taxon>
        <taxon>Pentapetalae</taxon>
        <taxon>rosids</taxon>
        <taxon>fabids</taxon>
        <taxon>Fabales</taxon>
        <taxon>Fabaceae</taxon>
        <taxon>Papilionoideae</taxon>
        <taxon>50 kb inversion clade</taxon>
        <taxon>NPAAA clade</taxon>
        <taxon>Hologalegina</taxon>
        <taxon>IRL clade</taxon>
        <taxon>Trifolieae</taxon>
        <taxon>Trifolium</taxon>
    </lineage>
</organism>
<gene>
    <name evidence="5" type="ORF">TSUD_27030</name>
</gene>
<dbReference type="InterPro" id="IPR036875">
    <property type="entry name" value="Znf_CCHC_sf"/>
</dbReference>
<dbReference type="SUPFAM" id="SSF53098">
    <property type="entry name" value="Ribonuclease H-like"/>
    <property type="match status" value="1"/>
</dbReference>
<dbReference type="InterPro" id="IPR012337">
    <property type="entry name" value="RNaseH-like_sf"/>
</dbReference>
<dbReference type="Pfam" id="PF25597">
    <property type="entry name" value="SH3_retrovirus"/>
    <property type="match status" value="1"/>
</dbReference>
<dbReference type="InterPro" id="IPR013103">
    <property type="entry name" value="RVT_2"/>
</dbReference>
<reference evidence="6" key="1">
    <citation type="journal article" date="2017" name="Front. Plant Sci.">
        <title>Climate Clever Clovers: New Paradigm to Reduce the Environmental Footprint of Ruminants by Breeding Low Methanogenic Forages Utilizing Haplotype Variation.</title>
        <authorList>
            <person name="Kaur P."/>
            <person name="Appels R."/>
            <person name="Bayer P.E."/>
            <person name="Keeble-Gagnere G."/>
            <person name="Wang J."/>
            <person name="Hirakawa H."/>
            <person name="Shirasawa K."/>
            <person name="Vercoe P."/>
            <person name="Stefanova K."/>
            <person name="Durmic Z."/>
            <person name="Nichols P."/>
            <person name="Revell C."/>
            <person name="Isobe S.N."/>
            <person name="Edwards D."/>
            <person name="Erskine W."/>
        </authorList>
    </citation>
    <scope>NUCLEOTIDE SEQUENCE [LARGE SCALE GENOMIC DNA]</scope>
    <source>
        <strain evidence="6">cv. Daliak</strain>
    </source>
</reference>
<dbReference type="EMBL" id="DF973277">
    <property type="protein sequence ID" value="GAU23795.1"/>
    <property type="molecule type" value="Genomic_DNA"/>
</dbReference>
<dbReference type="InterPro" id="IPR043502">
    <property type="entry name" value="DNA/RNA_pol_sf"/>
</dbReference>
<dbReference type="Proteomes" id="UP000242715">
    <property type="component" value="Unassembled WGS sequence"/>
</dbReference>
<evidence type="ECO:0000256" key="2">
    <source>
        <dbReference type="SAM" id="Coils"/>
    </source>
</evidence>
<evidence type="ECO:0000256" key="1">
    <source>
        <dbReference type="ARBA" id="ARBA00022750"/>
    </source>
</evidence>
<dbReference type="GO" id="GO:0015074">
    <property type="term" value="P:DNA integration"/>
    <property type="evidence" value="ECO:0007669"/>
    <property type="project" value="InterPro"/>
</dbReference>
<dbReference type="InterPro" id="IPR057670">
    <property type="entry name" value="SH3_retrovirus"/>
</dbReference>
<dbReference type="InterPro" id="IPR001878">
    <property type="entry name" value="Znf_CCHC"/>
</dbReference>
<dbReference type="PANTHER" id="PTHR11439">
    <property type="entry name" value="GAG-POL-RELATED RETROTRANSPOSON"/>
    <property type="match status" value="1"/>
</dbReference>
<dbReference type="SMART" id="SM00343">
    <property type="entry name" value="ZnF_C2HC"/>
    <property type="match status" value="2"/>
</dbReference>
<dbReference type="InterPro" id="IPR001584">
    <property type="entry name" value="Integrase_cat-core"/>
</dbReference>
<evidence type="ECO:0000256" key="3">
    <source>
        <dbReference type="SAM" id="MobiDB-lite"/>
    </source>
</evidence>
<proteinExistence type="predicted"/>
<dbReference type="PANTHER" id="PTHR11439:SF486">
    <property type="entry name" value="RLK (RECEPTOR-LIKE KINASE) PROTEIN, PUTATIVE-RELATED"/>
    <property type="match status" value="1"/>
</dbReference>
<evidence type="ECO:0000313" key="5">
    <source>
        <dbReference type="EMBL" id="GAU23795.1"/>
    </source>
</evidence>
<dbReference type="InterPro" id="IPR054722">
    <property type="entry name" value="PolX-like_BBD"/>
</dbReference>
<evidence type="ECO:0000259" key="4">
    <source>
        <dbReference type="PROSITE" id="PS50994"/>
    </source>
</evidence>
<dbReference type="PROSITE" id="PS50994">
    <property type="entry name" value="INTEGRASE"/>
    <property type="match status" value="1"/>
</dbReference>
<accession>A0A2Z6MKI3</accession>
<dbReference type="Gene3D" id="3.30.420.10">
    <property type="entry name" value="Ribonuclease H-like superfamily/Ribonuclease H"/>
    <property type="match status" value="1"/>
</dbReference>
<dbReference type="OrthoDB" id="1733202at2759"/>
<feature type="region of interest" description="Disordered" evidence="3">
    <location>
        <begin position="878"/>
        <end position="921"/>
    </location>
</feature>
<evidence type="ECO:0000313" key="6">
    <source>
        <dbReference type="Proteomes" id="UP000242715"/>
    </source>
</evidence>
<dbReference type="Pfam" id="PF22936">
    <property type="entry name" value="Pol_BBD"/>
    <property type="match status" value="1"/>
</dbReference>
<keyword evidence="1" id="KW-0645">Protease</keyword>
<keyword evidence="6" id="KW-1185">Reference proteome</keyword>
<sequence>MNREGGYVTRPPLLDDSNYDIWKARMIAFLKSMDSRTWKPLLKGWVHPKVKDANGADTDELKPEEEWTAAEDSLALGNSKALNALFNGVDKNMFRLIKKCEVAKDAWEILKTTQEGTAKGKISRLQNLTRKFENLRMKEDESVHNFYMNVMDFANSFDDLGEKLSDEKIVRKILRSLTKKFDMKMIAMEEAQDISTMKVDELLGSLQTYESSVNERLEKKNKSIAFLSNIEDEDLESDIESTDSVSEAIVLLGRQFNKVLKRMDRRPRQNARHLATDMSRSIGNSRKTKIDEKPAQSKGIQCYECEGYGHIRTECATYLKKQKKSLNVTWSDEDKSEEEGESEVAKHVTVLTGIVTSDTESCDEEVSYDELAETYRDLCLVSEEKCKELEKQKKLNSQLQGEKISLLSKIDDLQRKVNSLTSDLDAANEEIDKLEVDIERLRKYSEMLNKTGADKLDEILEKNVRRPKFTGISYENVNKHRSYNPELMYTQPKESPISRKMLQHSKQHHGVSYKTKPHPWACHYCGRKGHIRPFCYKLYGYPNRKPCQFVTPKEWKPKNEDVSSIPKIDETLNKDQVAGLIAHTSFRASSREDWYFDSGCSRHMTGIDKFLVDMKTYSTSFVTFGDGAKGEIVDDKGELLMKGVRSKDNCYLWVPQEDTSLSTCLIAKEDEKLQHLTTTRVLELLHMDLMGPMQVLNLGGKREKNEVILRIRSDHGKEFQNSRFSEFCASEGIKHEFSSPITPQQNGVIERKNRTLQESARAMLHAKKLSYSFWAEAMNTACYIHNRVTLRSGTTSTLYELWKNRKPTVKYFHVFGSKCYILTDREQRRKLDPKSDEGIFLGYSTNSRSYRVYNSRTKVMMESINVVIDDSAEGRTTDVADDAIASDKQSDESDLVKEDENNIDTSISTNSTSDLSKKGPSIRVQKNHPRELIIGDPSQGIATRSKNDVVSNACFVSKIEPRNVKEALTDEYWINAMQEELGQFKRNESDENGNITRNKARLVLQGYAQIEGVDFDETFAPVVRLESIRLQLGVACILKFKLFQMDVKSVFLNGYLNEEVYVEQPKGYKKGGNDKTLFVKEEEGKLIIAQIYVDDIVFGGMSGQMVQHFVQQMQSEFEMSLVGELTYFLGLQVKQMDDCIFVSQSKYARNIVKKFGQDGGKHKRTPAATHLKLTKDKNGVDVDQSLYRSMIGSLLYLTVSRPDITFDVGVCARYQAEPKISHLTQVKRILKYVNGTCDYGILYTHGESTTLIGYCDADWAGSADDRKTTSGACFFLGNNLISWFSKKQNSVSLYTVEAEYIAAGSSCSQLLWMKQMLKEYNVEQDVMTLYCDNLSAINISKNPIQHSRTKHIDIRHHFIRDLIEEKVVTLEHVTTEEQLADIFTKALDAVQFEKLRSKLVTWSKFDFGAYIFYETVMHGKSHVVKMSIAFPTLICDAILNQHPGIYTEADVPKRSDSGLSLGYRLFEGTHAVDIDAPIVAHEVSKSLGEKKNVLDRVIQALELEEAAVAGGEEGPSNTYVSPNVPDTDAGGDTEVLEEQSDNSSSV</sequence>
<dbReference type="GO" id="GO:0004190">
    <property type="term" value="F:aspartic-type endopeptidase activity"/>
    <property type="evidence" value="ECO:0007669"/>
    <property type="project" value="UniProtKB-KW"/>
</dbReference>
<dbReference type="GO" id="GO:0008270">
    <property type="term" value="F:zinc ion binding"/>
    <property type="evidence" value="ECO:0007669"/>
    <property type="project" value="InterPro"/>
</dbReference>
<dbReference type="Pfam" id="PF14223">
    <property type="entry name" value="Retrotran_gag_2"/>
    <property type="match status" value="1"/>
</dbReference>
<feature type="compositionally biased region" description="Low complexity" evidence="3">
    <location>
        <begin position="903"/>
        <end position="914"/>
    </location>
</feature>
<dbReference type="SUPFAM" id="SSF57756">
    <property type="entry name" value="Retrovirus zinc finger-like domains"/>
    <property type="match status" value="1"/>
</dbReference>